<evidence type="ECO:0000313" key="2">
    <source>
        <dbReference type="Proteomes" id="UP000887159"/>
    </source>
</evidence>
<dbReference type="AlphaFoldDB" id="A0A8X6W7Y5"/>
<comment type="caution">
    <text evidence="1">The sequence shown here is derived from an EMBL/GenBank/DDBJ whole genome shotgun (WGS) entry which is preliminary data.</text>
</comment>
<dbReference type="Proteomes" id="UP000887159">
    <property type="component" value="Unassembled WGS sequence"/>
</dbReference>
<evidence type="ECO:0000313" key="1">
    <source>
        <dbReference type="EMBL" id="GFY29829.1"/>
    </source>
</evidence>
<sequence>MLWQERGVQSCPRSVRFVRNRGNVVIKTHLSKEHQPKRAISHPPTCAFPRRKRPLQHIHHTLHSPRQKRFSHSGRFQKILLVEIAT</sequence>
<accession>A0A8X6W7Y5</accession>
<protein>
    <submittedName>
        <fullName evidence="1">Uncharacterized protein</fullName>
    </submittedName>
</protein>
<name>A0A8X6W7Y5_TRICX</name>
<keyword evidence="2" id="KW-1185">Reference proteome</keyword>
<dbReference type="EMBL" id="BMAU01021390">
    <property type="protein sequence ID" value="GFY29829.1"/>
    <property type="molecule type" value="Genomic_DNA"/>
</dbReference>
<reference evidence="1" key="1">
    <citation type="submission" date="2020-08" db="EMBL/GenBank/DDBJ databases">
        <title>Multicomponent nature underlies the extraordinary mechanical properties of spider dragline silk.</title>
        <authorList>
            <person name="Kono N."/>
            <person name="Nakamura H."/>
            <person name="Mori M."/>
            <person name="Yoshida Y."/>
            <person name="Ohtoshi R."/>
            <person name="Malay A.D."/>
            <person name="Moran D.A.P."/>
            <person name="Tomita M."/>
            <person name="Numata K."/>
            <person name="Arakawa K."/>
        </authorList>
    </citation>
    <scope>NUCLEOTIDE SEQUENCE</scope>
</reference>
<proteinExistence type="predicted"/>
<gene>
    <name evidence="1" type="ORF">TNCV_4071421</name>
</gene>
<organism evidence="1 2">
    <name type="scientific">Trichonephila clavipes</name>
    <name type="common">Golden silk orbweaver</name>
    <name type="synonym">Nephila clavipes</name>
    <dbReference type="NCBI Taxonomy" id="2585209"/>
    <lineage>
        <taxon>Eukaryota</taxon>
        <taxon>Metazoa</taxon>
        <taxon>Ecdysozoa</taxon>
        <taxon>Arthropoda</taxon>
        <taxon>Chelicerata</taxon>
        <taxon>Arachnida</taxon>
        <taxon>Araneae</taxon>
        <taxon>Araneomorphae</taxon>
        <taxon>Entelegynae</taxon>
        <taxon>Araneoidea</taxon>
        <taxon>Nephilidae</taxon>
        <taxon>Trichonephila</taxon>
    </lineage>
</organism>